<dbReference type="InterPro" id="IPR010179">
    <property type="entry name" value="CRISPR-assoc_prot_Cse3"/>
</dbReference>
<dbReference type="STRING" id="633813.SAMN04488087_1664"/>
<dbReference type="Pfam" id="PF08798">
    <property type="entry name" value="CRISPR_assoc"/>
    <property type="match status" value="1"/>
</dbReference>
<dbReference type="Gene3D" id="3.30.70.1210">
    <property type="entry name" value="Crispr-associated protein, domain 2"/>
    <property type="match status" value="1"/>
</dbReference>
<protein>
    <submittedName>
        <fullName evidence="1">CRISPR system Cascade subunit CasE</fullName>
    </submittedName>
</protein>
<dbReference type="AlphaFoldDB" id="A0A1M6UEE4"/>
<reference evidence="2" key="1">
    <citation type="submission" date="2016-11" db="EMBL/GenBank/DDBJ databases">
        <authorList>
            <person name="Varghese N."/>
            <person name="Submissions S."/>
        </authorList>
    </citation>
    <scope>NUCLEOTIDE SEQUENCE [LARGE SCALE GENOMIC DNA]</scope>
    <source>
        <strain evidence="2">DSM 22212</strain>
    </source>
</reference>
<evidence type="ECO:0000313" key="1">
    <source>
        <dbReference type="EMBL" id="SHK67428.1"/>
    </source>
</evidence>
<dbReference type="Proteomes" id="UP000185812">
    <property type="component" value="Unassembled WGS sequence"/>
</dbReference>
<dbReference type="SUPFAM" id="SSF117987">
    <property type="entry name" value="CRISPR-associated protein"/>
    <property type="match status" value="1"/>
</dbReference>
<dbReference type="SMART" id="SM01101">
    <property type="entry name" value="CRISPR_assoc"/>
    <property type="match status" value="1"/>
</dbReference>
<accession>A0A1M6UEE4</accession>
<dbReference type="EMBL" id="FRAU01000005">
    <property type="protein sequence ID" value="SHK67428.1"/>
    <property type="molecule type" value="Genomic_DNA"/>
</dbReference>
<dbReference type="RefSeq" id="WP_084660551.1">
    <property type="nucleotide sequence ID" value="NZ_FRAU01000005.1"/>
</dbReference>
<keyword evidence="2" id="KW-1185">Reference proteome</keyword>
<name>A0A1M6UEE4_9BACT</name>
<sequence>MKDSALPQTRAGTMPFYMVQLWLDVRRLYELGRMLGLLRMRRPVNLPYLVHCALGELFQQQAPRPFSVENENQSGRWIRVLGYADVPWEVLQELAKGFASPAVYAICSWERGASKPMPTLFPPGTRLAFAVRVCPVVRKASAGRSSRGRTWKKGQELDVFLDAAWNQPDARLDRESVYVAWLRRQMARSEKGGARLESVRITRFSIERMIRRMQGAQRSVTVIQRPDVTFEGVLTVTSSEAFLRMLRRGIGRHTSFGYGMLKLRRA</sequence>
<evidence type="ECO:0000313" key="2">
    <source>
        <dbReference type="Proteomes" id="UP000185812"/>
    </source>
</evidence>
<proteinExistence type="predicted"/>
<organism evidence="1 2">
    <name type="scientific">Rhodothermus profundi</name>
    <dbReference type="NCBI Taxonomy" id="633813"/>
    <lineage>
        <taxon>Bacteria</taxon>
        <taxon>Pseudomonadati</taxon>
        <taxon>Rhodothermota</taxon>
        <taxon>Rhodothermia</taxon>
        <taxon>Rhodothermales</taxon>
        <taxon>Rhodothermaceae</taxon>
        <taxon>Rhodothermus</taxon>
    </lineage>
</organism>
<dbReference type="OrthoDB" id="9795689at2"/>
<dbReference type="NCBIfam" id="TIGR01907">
    <property type="entry name" value="casE_Cse3"/>
    <property type="match status" value="1"/>
</dbReference>
<gene>
    <name evidence="1" type="ORF">SAMN04488087_1664</name>
</gene>